<feature type="domain" description="TIR" evidence="1">
    <location>
        <begin position="1"/>
        <end position="134"/>
    </location>
</feature>
<evidence type="ECO:0000313" key="2">
    <source>
        <dbReference type="EMBL" id="AFL74726.1"/>
    </source>
</evidence>
<keyword evidence="3" id="KW-1185">Reference proteome</keyword>
<dbReference type="InterPro" id="IPR035897">
    <property type="entry name" value="Toll_tir_struct_dom_sf"/>
</dbReference>
<proteinExistence type="predicted"/>
<evidence type="ECO:0000259" key="1">
    <source>
        <dbReference type="PROSITE" id="PS50104"/>
    </source>
</evidence>
<protein>
    <submittedName>
        <fullName evidence="2">TIR domain-containing protein</fullName>
    </submittedName>
</protein>
<gene>
    <name evidence="2" type="ordered locus">Thivi_2808</name>
</gene>
<accession>I3YCK8</accession>
<dbReference type="SUPFAM" id="SSF52200">
    <property type="entry name" value="Toll/Interleukin receptor TIR domain"/>
    <property type="match status" value="1"/>
</dbReference>
<dbReference type="PROSITE" id="PS50104">
    <property type="entry name" value="TIR"/>
    <property type="match status" value="1"/>
</dbReference>
<dbReference type="RefSeq" id="WP_014779159.1">
    <property type="nucleotide sequence ID" value="NC_018012.1"/>
</dbReference>
<sequence length="291" mass="32695">MLPSVFLSHNHADKPFVQRLAADLDNQGIPYWLDEAEIKIGESLIEKIRAGIDKVDFVAVVLSPNSVASPWVQREVDVAMNQEIMGRRVKVLPLMYRTCDLPGFLLGKRYADFTEDSRYPTALEDLVRSIGVVFNKNAYAPPASVTNLGQALDKAWNKALPMLSRPFHRPFQYIGMTIQDAARTTGGTPNDVGNIILDTDECHMCLETEGNFISYVDVELKRTAPHRQDQDFDSEVVLGALSINPSELELVHKKTHFHTYYDHKKRLKVSVSCLYDGAPLSVGFSSKYYGM</sequence>
<dbReference type="HOGENOM" id="CLU_962766_0_0_6"/>
<name>I3YCK8_THIV6</name>
<dbReference type="eggNOG" id="COG4916">
    <property type="taxonomic scope" value="Bacteria"/>
</dbReference>
<dbReference type="EMBL" id="CP003154">
    <property type="protein sequence ID" value="AFL74726.1"/>
    <property type="molecule type" value="Genomic_DNA"/>
</dbReference>
<evidence type="ECO:0000313" key="3">
    <source>
        <dbReference type="Proteomes" id="UP000006062"/>
    </source>
</evidence>
<dbReference type="STRING" id="765911.Thivi_2808"/>
<dbReference type="OrthoDB" id="6883655at2"/>
<dbReference type="InterPro" id="IPR000157">
    <property type="entry name" value="TIR_dom"/>
</dbReference>
<dbReference type="KEGG" id="tvi:Thivi_2808"/>
<dbReference type="SMART" id="SM00255">
    <property type="entry name" value="TIR"/>
    <property type="match status" value="1"/>
</dbReference>
<organism evidence="2 3">
    <name type="scientific">Thiocystis violascens (strain ATCC 17096 / DSM 198 / 6111)</name>
    <name type="common">Chromatium violascens</name>
    <dbReference type="NCBI Taxonomy" id="765911"/>
    <lineage>
        <taxon>Bacteria</taxon>
        <taxon>Pseudomonadati</taxon>
        <taxon>Pseudomonadota</taxon>
        <taxon>Gammaproteobacteria</taxon>
        <taxon>Chromatiales</taxon>
        <taxon>Chromatiaceae</taxon>
        <taxon>Thiocystis</taxon>
    </lineage>
</organism>
<dbReference type="Proteomes" id="UP000006062">
    <property type="component" value="Chromosome"/>
</dbReference>
<dbReference type="Gene3D" id="3.40.50.10140">
    <property type="entry name" value="Toll/interleukin-1 receptor homology (TIR) domain"/>
    <property type="match status" value="1"/>
</dbReference>
<dbReference type="Pfam" id="PF13676">
    <property type="entry name" value="TIR_2"/>
    <property type="match status" value="1"/>
</dbReference>
<reference evidence="2 3" key="1">
    <citation type="submission" date="2012-06" db="EMBL/GenBank/DDBJ databases">
        <title>Complete sequence of Thiocystis violascens DSM 198.</title>
        <authorList>
            <consortium name="US DOE Joint Genome Institute"/>
            <person name="Lucas S."/>
            <person name="Han J."/>
            <person name="Lapidus A."/>
            <person name="Cheng J.-F."/>
            <person name="Goodwin L."/>
            <person name="Pitluck S."/>
            <person name="Peters L."/>
            <person name="Ovchinnikova G."/>
            <person name="Teshima H."/>
            <person name="Detter J.C."/>
            <person name="Han C."/>
            <person name="Tapia R."/>
            <person name="Land M."/>
            <person name="Hauser L."/>
            <person name="Kyrpides N."/>
            <person name="Ivanova N."/>
            <person name="Pagani I."/>
            <person name="Vogl K."/>
            <person name="Liu Z."/>
            <person name="Frigaard N.-U."/>
            <person name="Bryant D."/>
            <person name="Woyke T."/>
        </authorList>
    </citation>
    <scope>NUCLEOTIDE SEQUENCE [LARGE SCALE GENOMIC DNA]</scope>
    <source>
        <strain evidence="3">ATCC 17096 / DSM 198 / 6111</strain>
    </source>
</reference>
<dbReference type="AlphaFoldDB" id="I3YCK8"/>
<dbReference type="GO" id="GO:0007165">
    <property type="term" value="P:signal transduction"/>
    <property type="evidence" value="ECO:0007669"/>
    <property type="project" value="InterPro"/>
</dbReference>